<dbReference type="GO" id="GO:0016020">
    <property type="term" value="C:membrane"/>
    <property type="evidence" value="ECO:0007669"/>
    <property type="project" value="UniProtKB-SubCell"/>
</dbReference>
<evidence type="ECO:0000256" key="9">
    <source>
        <dbReference type="ARBA" id="ARBA00023211"/>
    </source>
</evidence>
<evidence type="ECO:0000256" key="4">
    <source>
        <dbReference type="ARBA" id="ARBA00022692"/>
    </source>
</evidence>
<dbReference type="SUPFAM" id="SSF56300">
    <property type="entry name" value="Metallo-dependent phosphatases"/>
    <property type="match status" value="1"/>
</dbReference>
<organism evidence="12 13">
    <name type="scientific">Aquatica leii</name>
    <dbReference type="NCBI Taxonomy" id="1421715"/>
    <lineage>
        <taxon>Eukaryota</taxon>
        <taxon>Metazoa</taxon>
        <taxon>Ecdysozoa</taxon>
        <taxon>Arthropoda</taxon>
        <taxon>Hexapoda</taxon>
        <taxon>Insecta</taxon>
        <taxon>Pterygota</taxon>
        <taxon>Neoptera</taxon>
        <taxon>Endopterygota</taxon>
        <taxon>Coleoptera</taxon>
        <taxon>Polyphaga</taxon>
        <taxon>Elateriformia</taxon>
        <taxon>Elateroidea</taxon>
        <taxon>Lampyridae</taxon>
        <taxon>Luciolinae</taxon>
        <taxon>Aquatica</taxon>
    </lineage>
</organism>
<dbReference type="GO" id="GO:0016787">
    <property type="term" value="F:hydrolase activity"/>
    <property type="evidence" value="ECO:0007669"/>
    <property type="project" value="UniProtKB-KW"/>
</dbReference>
<keyword evidence="9" id="KW-0464">Manganese</keyword>
<name>A0AAN7PW26_9COLE</name>
<dbReference type="AlphaFoldDB" id="A0AAN7PW26"/>
<dbReference type="GO" id="GO:0006506">
    <property type="term" value="P:GPI anchor biosynthetic process"/>
    <property type="evidence" value="ECO:0007669"/>
    <property type="project" value="InterPro"/>
</dbReference>
<protein>
    <recommendedName>
        <fullName evidence="11">Calcineurin-like phosphoesterase domain-containing protein</fullName>
    </recommendedName>
</protein>
<comment type="caution">
    <text evidence="12">The sequence shown here is derived from an EMBL/GenBank/DDBJ whole genome shotgun (WGS) entry which is preliminary data.</text>
</comment>
<proteinExistence type="inferred from homology"/>
<gene>
    <name evidence="12" type="ORF">RN001_007180</name>
</gene>
<evidence type="ECO:0000256" key="8">
    <source>
        <dbReference type="ARBA" id="ARBA00023136"/>
    </source>
</evidence>
<comment type="subcellular location">
    <subcellularLocation>
        <location evidence="2">Membrane</location>
        <topology evidence="2">Multi-pass membrane protein</topology>
    </subcellularLocation>
</comment>
<keyword evidence="7 10" id="KW-1133">Transmembrane helix</keyword>
<reference evidence="13" key="1">
    <citation type="submission" date="2023-01" db="EMBL/GenBank/DDBJ databases">
        <title>Key to firefly adult light organ development and bioluminescence: homeobox transcription factors regulate luciferase expression and transportation to peroxisome.</title>
        <authorList>
            <person name="Fu X."/>
        </authorList>
    </citation>
    <scope>NUCLEOTIDE SEQUENCE [LARGE SCALE GENOMIC DNA]</scope>
</reference>
<accession>A0AAN7PW26</accession>
<dbReference type="InterPro" id="IPR029052">
    <property type="entry name" value="Metallo-depent_PP-like"/>
</dbReference>
<dbReference type="EMBL" id="JARPUR010000003">
    <property type="protein sequence ID" value="KAK4879034.1"/>
    <property type="molecule type" value="Genomic_DNA"/>
</dbReference>
<dbReference type="PANTHER" id="PTHR13315">
    <property type="entry name" value="METALLO PHOSPHOESTERASE RELATED"/>
    <property type="match status" value="1"/>
</dbReference>
<keyword evidence="4 10" id="KW-0812">Transmembrane</keyword>
<keyword evidence="5" id="KW-0479">Metal-binding</keyword>
<evidence type="ECO:0000313" key="12">
    <source>
        <dbReference type="EMBL" id="KAK4879034.1"/>
    </source>
</evidence>
<evidence type="ECO:0000256" key="10">
    <source>
        <dbReference type="SAM" id="Phobius"/>
    </source>
</evidence>
<feature type="transmembrane region" description="Helical" evidence="10">
    <location>
        <begin position="341"/>
        <end position="360"/>
    </location>
</feature>
<dbReference type="PANTHER" id="PTHR13315:SF0">
    <property type="entry name" value="METALLOPHOSPHOESTERASE 1"/>
    <property type="match status" value="1"/>
</dbReference>
<evidence type="ECO:0000256" key="7">
    <source>
        <dbReference type="ARBA" id="ARBA00022989"/>
    </source>
</evidence>
<evidence type="ECO:0000256" key="2">
    <source>
        <dbReference type="ARBA" id="ARBA00004141"/>
    </source>
</evidence>
<evidence type="ECO:0000256" key="1">
    <source>
        <dbReference type="ARBA" id="ARBA00001936"/>
    </source>
</evidence>
<sequence length="371" mass="43278">MKPITLAIFKFICGLVCLMIFCEWLIYYLVLNQCDWPTLPADYETIGPHEQEVRTLVIADTHLLGSRRGHWFDKLRREWQMYRAFQTAMNLHKPHAVFILGDVTDEGEYCSEEEFDQYITRFQRLFSVPAKTRLHVVAGNHDIGFHYRITPYLNQRFVKGFNSSAVQVITIRGNHFILVNSMALQGDGCFLCKSAELQLGEIEKTLKCLKTKRICSNNTLKIYSPPILMLHYPLYRESDKDCNEPDEAPFPLKTQKYREGWDCLSEGSTYQLLKQIEPRLVLSGHSHHGCVRNLSIGNGIEITISSFNWRNKNNPSYGLFVFTPVNYAFSKCLMPQESTTIYFYVFGTCFLILWSAYTLYCQNRKRKFKYH</sequence>
<dbReference type="InterPro" id="IPR004843">
    <property type="entry name" value="Calcineurin-like_PHP"/>
</dbReference>
<dbReference type="Gene3D" id="3.60.21.10">
    <property type="match status" value="1"/>
</dbReference>
<evidence type="ECO:0000256" key="3">
    <source>
        <dbReference type="ARBA" id="ARBA00008895"/>
    </source>
</evidence>
<comment type="similarity">
    <text evidence="3">Belongs to the metallophosphoesterase superfamily. MPPE1 family.</text>
</comment>
<dbReference type="Pfam" id="PF00149">
    <property type="entry name" value="Metallophos"/>
    <property type="match status" value="1"/>
</dbReference>
<dbReference type="GO" id="GO:0046872">
    <property type="term" value="F:metal ion binding"/>
    <property type="evidence" value="ECO:0007669"/>
    <property type="project" value="UniProtKB-KW"/>
</dbReference>
<dbReference type="InterPro" id="IPR033308">
    <property type="entry name" value="PGAP5/Cdc1/Ted1"/>
</dbReference>
<evidence type="ECO:0000256" key="5">
    <source>
        <dbReference type="ARBA" id="ARBA00022723"/>
    </source>
</evidence>
<evidence type="ECO:0000259" key="11">
    <source>
        <dbReference type="Pfam" id="PF00149"/>
    </source>
</evidence>
<comment type="cofactor">
    <cofactor evidence="1">
        <name>Mn(2+)</name>
        <dbReference type="ChEBI" id="CHEBI:29035"/>
    </cofactor>
</comment>
<keyword evidence="13" id="KW-1185">Reference proteome</keyword>
<evidence type="ECO:0000313" key="13">
    <source>
        <dbReference type="Proteomes" id="UP001353858"/>
    </source>
</evidence>
<evidence type="ECO:0000256" key="6">
    <source>
        <dbReference type="ARBA" id="ARBA00022801"/>
    </source>
</evidence>
<feature type="domain" description="Calcineurin-like phosphoesterase" evidence="11">
    <location>
        <begin position="54"/>
        <end position="288"/>
    </location>
</feature>
<dbReference type="Proteomes" id="UP001353858">
    <property type="component" value="Unassembled WGS sequence"/>
</dbReference>
<keyword evidence="8 10" id="KW-0472">Membrane</keyword>
<feature type="transmembrane region" description="Helical" evidence="10">
    <location>
        <begin position="7"/>
        <end position="30"/>
    </location>
</feature>
<keyword evidence="6" id="KW-0378">Hydrolase</keyword>